<sequence length="377" mass="40650">MHGGALHPIPKGMVLGVPTDIASLLKSSLLTVEGKFRATQDLLIPAKAGEEDESIGAFLERRFGREMVERVAEPLLAGIYAGDLDELSLQATFPQFRQAELEHGSLIRGTRHSRRQAAAAPPLPKEAQGSVFLTFRRGLYTLVEALEKALAGCDIRLGTKVNAVRRPDGRRGYEVELGGGETIRADGVVVTTPAWDAANLLESLVDCSELRGIRYVSVANVVMAFDKADVEDISFDATGFVAARTDGRTITASTWTSAKWPHTSPDDKVLVRCYVGSAGDQHSPMLPDDRLIQNVRRDIRETMGITAEPLFVELTRLARSMPQYPVGHVGRTARFRARLAAALPGVQVTGAAFDGVGLPDCIRQGKEAAAAVLDALS</sequence>
<evidence type="ECO:0000313" key="13">
    <source>
        <dbReference type="EMBL" id="GIQ65048.1"/>
    </source>
</evidence>
<evidence type="ECO:0000259" key="12">
    <source>
        <dbReference type="Pfam" id="PF01593"/>
    </source>
</evidence>
<reference evidence="13 14" key="1">
    <citation type="submission" date="2021-04" db="EMBL/GenBank/DDBJ databases">
        <title>Draft genome sequence of Paenibacillus cisolokensis, LC2-13A.</title>
        <authorList>
            <person name="Uke A."/>
            <person name="Chhe C."/>
            <person name="Baramee S."/>
            <person name="Kosugi A."/>
        </authorList>
    </citation>
    <scope>NUCLEOTIDE SEQUENCE [LARGE SCALE GENOMIC DNA]</scope>
    <source>
        <strain evidence="13 14">LC2-13A</strain>
    </source>
</reference>
<dbReference type="SUPFAM" id="SSF54373">
    <property type="entry name" value="FAD-linked reductases, C-terminal domain"/>
    <property type="match status" value="1"/>
</dbReference>
<evidence type="ECO:0000256" key="7">
    <source>
        <dbReference type="ARBA" id="ARBA00022630"/>
    </source>
</evidence>
<name>A0ABQ4N9Y2_9BACL</name>
<evidence type="ECO:0000256" key="5">
    <source>
        <dbReference type="ARBA" id="ARBA00012402"/>
    </source>
</evidence>
<dbReference type="Gene3D" id="3.50.50.60">
    <property type="entry name" value="FAD/NAD(P)-binding domain"/>
    <property type="match status" value="1"/>
</dbReference>
<dbReference type="Gene3D" id="3.90.660.20">
    <property type="entry name" value="Protoporphyrinogen oxidase, mitochondrial, domain 2"/>
    <property type="match status" value="1"/>
</dbReference>
<keyword evidence="11" id="KW-0963">Cytoplasm</keyword>
<dbReference type="InterPro" id="IPR004572">
    <property type="entry name" value="Protoporphyrinogen_oxidase"/>
</dbReference>
<keyword evidence="8 11" id="KW-0274">FAD</keyword>
<evidence type="ECO:0000256" key="8">
    <source>
        <dbReference type="ARBA" id="ARBA00022827"/>
    </source>
</evidence>
<proteinExistence type="inferred from homology"/>
<dbReference type="EC" id="1.3.3.15" evidence="5 11"/>
<dbReference type="InterPro" id="IPR002937">
    <property type="entry name" value="Amino_oxidase"/>
</dbReference>
<dbReference type="NCBIfam" id="TIGR00562">
    <property type="entry name" value="proto_IX_ox"/>
    <property type="match status" value="1"/>
</dbReference>
<comment type="cofactor">
    <cofactor evidence="2 11">
        <name>FAD</name>
        <dbReference type="ChEBI" id="CHEBI:57692"/>
    </cofactor>
</comment>
<comment type="function">
    <text evidence="11">Involved in coproporphyrin-dependent heme b biosynthesis. Catalyzes the oxidation of coproporphyrinogen III to coproporphyrin III.</text>
</comment>
<keyword evidence="7 11" id="KW-0285">Flavoprotein</keyword>
<organism evidence="13 14">
    <name type="scientific">Paenibacillus cisolokensis</name>
    <dbReference type="NCBI Taxonomy" id="1658519"/>
    <lineage>
        <taxon>Bacteria</taxon>
        <taxon>Bacillati</taxon>
        <taxon>Bacillota</taxon>
        <taxon>Bacilli</taxon>
        <taxon>Bacillales</taxon>
        <taxon>Paenibacillaceae</taxon>
        <taxon>Paenibacillus</taxon>
    </lineage>
</organism>
<evidence type="ECO:0000256" key="11">
    <source>
        <dbReference type="RuleBase" id="RU364052"/>
    </source>
</evidence>
<evidence type="ECO:0000256" key="1">
    <source>
        <dbReference type="ARBA" id="ARBA00001755"/>
    </source>
</evidence>
<evidence type="ECO:0000256" key="3">
    <source>
        <dbReference type="ARBA" id="ARBA00004744"/>
    </source>
</evidence>
<evidence type="ECO:0000256" key="10">
    <source>
        <dbReference type="ARBA" id="ARBA00023133"/>
    </source>
</evidence>
<feature type="domain" description="Amine oxidase" evidence="12">
    <location>
        <begin position="11"/>
        <end position="373"/>
    </location>
</feature>
<evidence type="ECO:0000313" key="14">
    <source>
        <dbReference type="Proteomes" id="UP000680304"/>
    </source>
</evidence>
<dbReference type="EMBL" id="BOVJ01000118">
    <property type="protein sequence ID" value="GIQ65048.1"/>
    <property type="molecule type" value="Genomic_DNA"/>
</dbReference>
<evidence type="ECO:0000256" key="4">
    <source>
        <dbReference type="ARBA" id="ARBA00008310"/>
    </source>
</evidence>
<comment type="caution">
    <text evidence="13">The sequence shown here is derived from an EMBL/GenBank/DDBJ whole genome shotgun (WGS) entry which is preliminary data.</text>
</comment>
<dbReference type="Pfam" id="PF01593">
    <property type="entry name" value="Amino_oxidase"/>
    <property type="match status" value="1"/>
</dbReference>
<dbReference type="Gene3D" id="1.10.3110.10">
    <property type="entry name" value="protoporphyrinogen ix oxidase, domain 3"/>
    <property type="match status" value="1"/>
</dbReference>
<evidence type="ECO:0000256" key="2">
    <source>
        <dbReference type="ARBA" id="ARBA00001974"/>
    </source>
</evidence>
<dbReference type="PANTHER" id="PTHR42923:SF3">
    <property type="entry name" value="PROTOPORPHYRINOGEN OXIDASE"/>
    <property type="match status" value="1"/>
</dbReference>
<keyword evidence="10 11" id="KW-0350">Heme biosynthesis</keyword>
<dbReference type="SUPFAM" id="SSF51905">
    <property type="entry name" value="FAD/NAD(P)-binding domain"/>
    <property type="match status" value="1"/>
</dbReference>
<keyword evidence="9 11" id="KW-0560">Oxidoreductase</keyword>
<gene>
    <name evidence="13" type="primary">hemY</name>
    <name evidence="13" type="ORF">PACILC2_36160</name>
</gene>
<keyword evidence="14" id="KW-1185">Reference proteome</keyword>
<comment type="catalytic activity">
    <reaction evidence="1">
        <text>coproporphyrinogen III + 3 O2 = coproporphyrin III + 3 H2O2</text>
        <dbReference type="Rhea" id="RHEA:43436"/>
        <dbReference type="ChEBI" id="CHEBI:15379"/>
        <dbReference type="ChEBI" id="CHEBI:16240"/>
        <dbReference type="ChEBI" id="CHEBI:57309"/>
        <dbReference type="ChEBI" id="CHEBI:131725"/>
        <dbReference type="EC" id="1.3.3.15"/>
    </reaction>
    <physiologicalReaction direction="left-to-right" evidence="1">
        <dbReference type="Rhea" id="RHEA:43437"/>
    </physiologicalReaction>
</comment>
<dbReference type="InterPro" id="IPR050464">
    <property type="entry name" value="Zeta_carotene_desat/Oxidored"/>
</dbReference>
<comment type="subcellular location">
    <subcellularLocation>
        <location evidence="11">Cytoplasm</location>
    </subcellularLocation>
</comment>
<protein>
    <recommendedName>
        <fullName evidence="6 11">Coproporphyrinogen III oxidase</fullName>
        <ecNumber evidence="5 11">1.3.3.15</ecNumber>
    </recommendedName>
</protein>
<accession>A0ABQ4N9Y2</accession>
<dbReference type="InterPro" id="IPR036188">
    <property type="entry name" value="FAD/NAD-bd_sf"/>
</dbReference>
<comment type="similarity">
    <text evidence="4 11">Belongs to the protoporphyrinogen/coproporphyrinogen oxidase family. Coproporphyrinogen III oxidase subfamily.</text>
</comment>
<comment type="pathway">
    <text evidence="3 11">Porphyrin-containing compound metabolism; protoheme biosynthesis.</text>
</comment>
<dbReference type="PANTHER" id="PTHR42923">
    <property type="entry name" value="PROTOPORPHYRINOGEN OXIDASE"/>
    <property type="match status" value="1"/>
</dbReference>
<evidence type="ECO:0000256" key="9">
    <source>
        <dbReference type="ARBA" id="ARBA00023002"/>
    </source>
</evidence>
<dbReference type="Proteomes" id="UP000680304">
    <property type="component" value="Unassembled WGS sequence"/>
</dbReference>
<evidence type="ECO:0000256" key="6">
    <source>
        <dbReference type="ARBA" id="ARBA00019046"/>
    </source>
</evidence>